<keyword evidence="3" id="KW-1185">Reference proteome</keyword>
<gene>
    <name evidence="2" type="ORF">SAMN05421732_10986</name>
</gene>
<evidence type="ECO:0000313" key="3">
    <source>
        <dbReference type="Proteomes" id="UP000243468"/>
    </source>
</evidence>
<dbReference type="Proteomes" id="UP000243468">
    <property type="component" value="Unassembled WGS sequence"/>
</dbReference>
<dbReference type="STRING" id="1226327.SAMN05421732_10986"/>
<reference evidence="3" key="1">
    <citation type="submission" date="2016-09" db="EMBL/GenBank/DDBJ databases">
        <authorList>
            <person name="Varghese N."/>
            <person name="Submissions S."/>
        </authorList>
    </citation>
    <scope>NUCLEOTIDE SEQUENCE [LARGE SCALE GENOMIC DNA]</scope>
    <source>
        <strain evidence="3">ANC 4667</strain>
    </source>
</reference>
<feature type="domain" description="Glycosyl transferase family 25" evidence="1">
    <location>
        <begin position="2"/>
        <end position="184"/>
    </location>
</feature>
<dbReference type="EMBL" id="FMYO01000009">
    <property type="protein sequence ID" value="SDC62278.1"/>
    <property type="molecule type" value="Genomic_DNA"/>
</dbReference>
<dbReference type="AlphaFoldDB" id="A0A1G6N344"/>
<dbReference type="InterPro" id="IPR002654">
    <property type="entry name" value="Glyco_trans_25"/>
</dbReference>
<dbReference type="OrthoDB" id="9816113at2"/>
<dbReference type="RefSeq" id="WP_092820329.1">
    <property type="nucleotide sequence ID" value="NZ_BAABKJ010000014.1"/>
</dbReference>
<evidence type="ECO:0000313" key="2">
    <source>
        <dbReference type="EMBL" id="SDC62278.1"/>
    </source>
</evidence>
<name>A0A1G6N344_9GAMM</name>
<dbReference type="Pfam" id="PF01755">
    <property type="entry name" value="Glyco_transf_25"/>
    <property type="match status" value="1"/>
</dbReference>
<dbReference type="CDD" id="cd06532">
    <property type="entry name" value="Glyco_transf_25"/>
    <property type="match status" value="1"/>
</dbReference>
<accession>A0A1G6N344</accession>
<protein>
    <submittedName>
        <fullName evidence="2">Glycosyl transferase, family 25</fullName>
    </submittedName>
</protein>
<sequence>MKIFVISIEDEKSPRLKKFLAQDFFEKGQVRVTKIGIKGGDLSAKEYFELGVKGRSKPLSPSMVGCTLSHLAALKEFLTTDDQYALVMEDDAILPYDLTIEKLSAELTSLNLPKNTLFSIGGIRMKECQKVRGDILDQEFLSQKILKVSPDFYQRICYAVAYIVDREIAQTLIDYHRPLRAADDWRYLTDFNESASIWMTAIVDHPIITAGEQNSQLSSIEQERVRMNSSDVLVSRYGTSLRYNLLKFFYKKYPK</sequence>
<organism evidence="2 3">
    <name type="scientific">Acinetobacter kookii</name>
    <dbReference type="NCBI Taxonomy" id="1226327"/>
    <lineage>
        <taxon>Bacteria</taxon>
        <taxon>Pseudomonadati</taxon>
        <taxon>Pseudomonadota</taxon>
        <taxon>Gammaproteobacteria</taxon>
        <taxon>Moraxellales</taxon>
        <taxon>Moraxellaceae</taxon>
        <taxon>Acinetobacter</taxon>
    </lineage>
</organism>
<evidence type="ECO:0000259" key="1">
    <source>
        <dbReference type="Pfam" id="PF01755"/>
    </source>
</evidence>
<proteinExistence type="predicted"/>
<keyword evidence="2" id="KW-0808">Transferase</keyword>
<dbReference type="GO" id="GO:0016740">
    <property type="term" value="F:transferase activity"/>
    <property type="evidence" value="ECO:0007669"/>
    <property type="project" value="UniProtKB-KW"/>
</dbReference>